<dbReference type="Gene3D" id="1.10.8.710">
    <property type="match status" value="1"/>
</dbReference>
<evidence type="ECO:0000256" key="10">
    <source>
        <dbReference type="ARBA" id="ARBA00023175"/>
    </source>
</evidence>
<dbReference type="FunFam" id="1.20.920.30:FF:000004">
    <property type="entry name" value="Dynein axonemal heavy chain 5"/>
    <property type="match status" value="1"/>
</dbReference>
<evidence type="ECO:0000256" key="2">
    <source>
        <dbReference type="ARBA" id="ARBA00008887"/>
    </source>
</evidence>
<dbReference type="SUPFAM" id="SSF52540">
    <property type="entry name" value="P-loop containing nucleoside triphosphate hydrolases"/>
    <property type="match status" value="4"/>
</dbReference>
<evidence type="ECO:0000259" key="16">
    <source>
        <dbReference type="Pfam" id="PF17857"/>
    </source>
</evidence>
<keyword evidence="12" id="KW-0966">Cell projection</keyword>
<dbReference type="Pfam" id="PF17852">
    <property type="entry name" value="Dynein_AAA_lid"/>
    <property type="match status" value="1"/>
</dbReference>
<feature type="domain" description="Dynein heavy chain AAA module D4" evidence="14">
    <location>
        <begin position="1093"/>
        <end position="1354"/>
    </location>
</feature>
<evidence type="ECO:0000256" key="8">
    <source>
        <dbReference type="ARBA" id="ARBA00023054"/>
    </source>
</evidence>
<evidence type="ECO:0000256" key="9">
    <source>
        <dbReference type="ARBA" id="ARBA00023069"/>
    </source>
</evidence>
<feature type="domain" description="Dynein heavy chain hydrolytic ATP-binding dynein motor region" evidence="13">
    <location>
        <begin position="157"/>
        <end position="432"/>
    </location>
</feature>
<keyword evidence="5" id="KW-0547">Nucleotide-binding</keyword>
<dbReference type="Proteomes" id="UP000663845">
    <property type="component" value="Unassembled WGS sequence"/>
</dbReference>
<comment type="similarity">
    <text evidence="2">Belongs to the dynein heavy chain family.</text>
</comment>
<dbReference type="Gene3D" id="1.20.920.20">
    <property type="match status" value="1"/>
</dbReference>
<feature type="domain" description="Dynein heavy chain 3 AAA+ lid" evidence="16">
    <location>
        <begin position="933"/>
        <end position="1023"/>
    </location>
</feature>
<keyword evidence="11" id="KW-0206">Cytoskeleton</keyword>
<dbReference type="GO" id="GO:0005874">
    <property type="term" value="C:microtubule"/>
    <property type="evidence" value="ECO:0007669"/>
    <property type="project" value="UniProtKB-KW"/>
</dbReference>
<reference evidence="17" key="1">
    <citation type="submission" date="2021-02" db="EMBL/GenBank/DDBJ databases">
        <authorList>
            <person name="Nowell W R."/>
        </authorList>
    </citation>
    <scope>NUCLEOTIDE SEQUENCE</scope>
</reference>
<keyword evidence="4" id="KW-0493">Microtubule</keyword>
<dbReference type="InterPro" id="IPR041466">
    <property type="entry name" value="Dynein_AAA5_ext"/>
</dbReference>
<evidence type="ECO:0000259" key="13">
    <source>
        <dbReference type="Pfam" id="PF12774"/>
    </source>
</evidence>
<protein>
    <submittedName>
        <fullName evidence="17">Uncharacterized protein</fullName>
    </submittedName>
</protein>
<dbReference type="GO" id="GO:0007018">
    <property type="term" value="P:microtubule-based movement"/>
    <property type="evidence" value="ECO:0007669"/>
    <property type="project" value="InterPro"/>
</dbReference>
<dbReference type="Gene3D" id="3.40.50.300">
    <property type="entry name" value="P-loop containing nucleotide triphosphate hydrolases"/>
    <property type="match status" value="3"/>
</dbReference>
<dbReference type="Pfam" id="PF17857">
    <property type="entry name" value="AAA_lid_1"/>
    <property type="match status" value="1"/>
</dbReference>
<name>A0A815PV54_9BILA</name>
<dbReference type="FunFam" id="3.40.50.300:FF:001810">
    <property type="entry name" value="Cytoplasmic dynein 2 heavy chain 1"/>
    <property type="match status" value="1"/>
</dbReference>
<dbReference type="GO" id="GO:0030286">
    <property type="term" value="C:dynein complex"/>
    <property type="evidence" value="ECO:0007669"/>
    <property type="project" value="UniProtKB-KW"/>
</dbReference>
<evidence type="ECO:0000256" key="7">
    <source>
        <dbReference type="ARBA" id="ARBA00023017"/>
    </source>
</evidence>
<gene>
    <name evidence="17" type="ORF">JYZ213_LOCUS40900</name>
</gene>
<keyword evidence="10" id="KW-0505">Motor protein</keyword>
<dbReference type="GO" id="GO:0005524">
    <property type="term" value="F:ATP binding"/>
    <property type="evidence" value="ECO:0007669"/>
    <property type="project" value="UniProtKB-KW"/>
</dbReference>
<keyword evidence="3" id="KW-0963">Cytoplasm</keyword>
<evidence type="ECO:0000256" key="12">
    <source>
        <dbReference type="ARBA" id="ARBA00023273"/>
    </source>
</evidence>
<evidence type="ECO:0000259" key="15">
    <source>
        <dbReference type="Pfam" id="PF17852"/>
    </source>
</evidence>
<dbReference type="FunFam" id="3.40.50.300:FF:000063">
    <property type="entry name" value="dynein heavy chain 6, axonemal"/>
    <property type="match status" value="1"/>
</dbReference>
<organism evidence="17 18">
    <name type="scientific">Adineta steineri</name>
    <dbReference type="NCBI Taxonomy" id="433720"/>
    <lineage>
        <taxon>Eukaryota</taxon>
        <taxon>Metazoa</taxon>
        <taxon>Spiralia</taxon>
        <taxon>Gnathifera</taxon>
        <taxon>Rotifera</taxon>
        <taxon>Eurotatoria</taxon>
        <taxon>Bdelloidea</taxon>
        <taxon>Adinetida</taxon>
        <taxon>Adinetidae</taxon>
        <taxon>Adineta</taxon>
    </lineage>
</organism>
<feature type="domain" description="Dynein heavy chain AAA 5 extension" evidence="15">
    <location>
        <begin position="596"/>
        <end position="708"/>
    </location>
</feature>
<dbReference type="Pfam" id="PF12774">
    <property type="entry name" value="AAA_6"/>
    <property type="match status" value="1"/>
</dbReference>
<keyword evidence="6" id="KW-0067">ATP-binding</keyword>
<dbReference type="GO" id="GO:0005930">
    <property type="term" value="C:axoneme"/>
    <property type="evidence" value="ECO:0007669"/>
    <property type="project" value="UniProtKB-SubCell"/>
</dbReference>
<dbReference type="InterPro" id="IPR043157">
    <property type="entry name" value="Dynein_AAA1S"/>
</dbReference>
<evidence type="ECO:0000256" key="1">
    <source>
        <dbReference type="ARBA" id="ARBA00004430"/>
    </source>
</evidence>
<dbReference type="GO" id="GO:0051959">
    <property type="term" value="F:dynein light intermediate chain binding"/>
    <property type="evidence" value="ECO:0007669"/>
    <property type="project" value="InterPro"/>
</dbReference>
<dbReference type="FunFam" id="3.40.50.300:FF:001080">
    <property type="entry name" value="Dynein, axonemal, heavy chain 5"/>
    <property type="match status" value="1"/>
</dbReference>
<evidence type="ECO:0000256" key="6">
    <source>
        <dbReference type="ARBA" id="ARBA00022840"/>
    </source>
</evidence>
<accession>A0A815PV54</accession>
<dbReference type="PANTHER" id="PTHR46961:SF19">
    <property type="entry name" value="DYNEIN HEAVY CHAIN 5, AXONEMAL"/>
    <property type="match status" value="1"/>
</dbReference>
<comment type="subcellular location">
    <subcellularLocation>
        <location evidence="1">Cytoplasm</location>
        <location evidence="1">Cytoskeleton</location>
        <location evidence="1">Cilium axoneme</location>
    </subcellularLocation>
</comment>
<dbReference type="Gene3D" id="1.10.472.130">
    <property type="match status" value="1"/>
</dbReference>
<dbReference type="InterPro" id="IPR027417">
    <property type="entry name" value="P-loop_NTPase"/>
</dbReference>
<sequence>MIIYCRFEKELEEYYEFRDLWEINKINQAKKFILSNPEYAAIRSIFADFDDTRDSIKRISDSKYVEPFQYLTDKFKSSLFDEIRQLELIFAKYIRIHYRMKFISINDFLKKNEPRLNRQLRDLDDVRFVINTLDTLKENFVLIDHTIDPLEVSYEKHAGTGKTETTKDMARTLGKYCIVQNCSDQFDYRGLGKTFKGLAISGCWGCFDEFNRINLPVLSVAAQQIHCLLQAKRERRKEFIFTDSDKVILNDTFAIIITMNPGYAGRQELPENLKINFRSVAMMVPDRQIIMRVKLASGGFLDNINLAQKFFVLYKCCEDQLSKQVHYDYGLRNITAVLRTLGSVKRVRTKDPEDTIIDEDEQLFLSLLEDLFPGIKLDKEKYDDLQKAIKKKVDEEGLINYNDWNLKIIQLYETQRVRHGIMILGPSGAGKTKACQVLMGALTNLGTHTRDYRMNPKSITASQMFGILDVATNDWTDGIFSTLWRRTLKAYEISTKSGIQESWWIILDGPVDAIWIENLNSVLDDNKLLTLANGDRIPMAPNVKLIFEVHNIDNASPATVSRCGMIFMSSTVLPWRPICQAWINKQIKTIGIYIFEILEKHFDELYKLLITKCLPKMKVYECNYIKQIIDLLDGLLNKDIEYTKVYLERLTIFSLMWSMGALLELNDRTKLEQYFINRGDCDIPKNIIQGDSLFDYLVNDDGQWEHWSTRVEPWEYPKNEKIEFASILVPNIDNVRITYLINILSKQEKAVLLIGEPGTAKTVIITSYLKHYDSEQHLTRNINFSSITTSNFIQKTIENFVDKRVANTFGPSFGRKMTIFIDDINMPIINSWGDQEANEILRQLIEQKGFYSLIKPGDFLSIIDLQFLAAMCHPGGGRNDISERLKRHFFILNCTLPSNNAVDHIFSSIAKYFCNERNFSNDIINIVEKSISATRILWQTIKGKFLPTPAKFHYIFNLRDLSRIWEGILQIDSEQCQNDIEQYLQLWKHECTRVLADRLILNTEKEWFRKEQFKIAKQTFGDVYKIPIQEESEVYYANFLREELEVTDEMGDDIDLADLVPKVYEPISSWDTLRTKLLTSMNKMNEEIRGSNMDLVFFKDAMIHLLRISRVINMPKGHLLLVGVGGSGKQSLTKLASYIAGYKYFQISVSRTYTLNNFMDDLRNIYRSAGRLGQGIVFIFTDNDIKDDQFLEYLNNVLSSGEVSGLITREEMDETLSELSVKMKKEYPKRLLTNENLLNYYRERLRKNLHIVLCFSPDNRKFRERALKFPALVSGCTIDWFYRWPLDALIDVSNVYLNRFDILVTSNTIKKNLIEIMADIHDDVSRICENYYDKFRRRTYVTPKSFLSFINAFKLYYQKQREYFEKEKQKMKTGVQKLFEAAEQVQKITQELITKEKDMAIANMEAEKVR</sequence>
<evidence type="ECO:0000256" key="5">
    <source>
        <dbReference type="ARBA" id="ARBA00022741"/>
    </source>
</evidence>
<comment type="caution">
    <text evidence="17">The sequence shown here is derived from an EMBL/GenBank/DDBJ whole genome shotgun (WGS) entry which is preliminary data.</text>
</comment>
<dbReference type="InterPro" id="IPR026983">
    <property type="entry name" value="DHC"/>
</dbReference>
<dbReference type="Pfam" id="PF12775">
    <property type="entry name" value="AAA_7"/>
    <property type="match status" value="1"/>
</dbReference>
<dbReference type="InterPro" id="IPR041589">
    <property type="entry name" value="DNAH3_AAA_lid_1"/>
</dbReference>
<dbReference type="FunFam" id="3.40.50.300:FF:001221">
    <property type="entry name" value="Axonemal dynein heavy chain 8"/>
    <property type="match status" value="1"/>
</dbReference>
<dbReference type="EMBL" id="CAJNOG010001566">
    <property type="protein sequence ID" value="CAF1454744.1"/>
    <property type="molecule type" value="Genomic_DNA"/>
</dbReference>
<dbReference type="InterPro" id="IPR024317">
    <property type="entry name" value="Dynein_heavy_chain_D4_dom"/>
</dbReference>
<keyword evidence="9" id="KW-0969">Cilium</keyword>
<evidence type="ECO:0000259" key="14">
    <source>
        <dbReference type="Pfam" id="PF12780"/>
    </source>
</evidence>
<evidence type="ECO:0000313" key="17">
    <source>
        <dbReference type="EMBL" id="CAF1454744.1"/>
    </source>
</evidence>
<dbReference type="Gene3D" id="1.20.920.30">
    <property type="match status" value="1"/>
</dbReference>
<evidence type="ECO:0000256" key="11">
    <source>
        <dbReference type="ARBA" id="ARBA00023212"/>
    </source>
</evidence>
<keyword evidence="7" id="KW-0243">Dynein</keyword>
<dbReference type="GO" id="GO:0045505">
    <property type="term" value="F:dynein intermediate chain binding"/>
    <property type="evidence" value="ECO:0007669"/>
    <property type="project" value="InterPro"/>
</dbReference>
<dbReference type="Pfam" id="PF12780">
    <property type="entry name" value="AAA_8"/>
    <property type="match status" value="1"/>
</dbReference>
<evidence type="ECO:0000256" key="4">
    <source>
        <dbReference type="ARBA" id="ARBA00022701"/>
    </source>
</evidence>
<evidence type="ECO:0000313" key="18">
    <source>
        <dbReference type="Proteomes" id="UP000663845"/>
    </source>
</evidence>
<dbReference type="InterPro" id="IPR035699">
    <property type="entry name" value="AAA_6"/>
</dbReference>
<evidence type="ECO:0000256" key="3">
    <source>
        <dbReference type="ARBA" id="ARBA00022490"/>
    </source>
</evidence>
<proteinExistence type="inferred from homology"/>
<dbReference type="PANTHER" id="PTHR46961">
    <property type="entry name" value="DYNEIN HEAVY CHAIN 1, AXONEMAL-LIKE PROTEIN"/>
    <property type="match status" value="1"/>
</dbReference>
<keyword evidence="8" id="KW-0175">Coiled coil</keyword>